<protein>
    <submittedName>
        <fullName evidence="2">NAD-dependent epimerase/dehydratase</fullName>
    </submittedName>
</protein>
<dbReference type="Gene3D" id="3.40.50.720">
    <property type="entry name" value="NAD(P)-binding Rossmann-like Domain"/>
    <property type="match status" value="1"/>
</dbReference>
<proteinExistence type="predicted"/>
<reference evidence="2 3" key="1">
    <citation type="submission" date="2016-10" db="EMBL/GenBank/DDBJ databases">
        <title>Complete Genome Sequence of the Nonylphenol-Degrading Bacterium Sphingobium cloacae JCM 10874T.</title>
        <authorList>
            <person name="Ootsuka M."/>
            <person name="Nishizawa T."/>
            <person name="Ohta H."/>
        </authorList>
    </citation>
    <scope>NUCLEOTIDE SEQUENCE [LARGE SCALE GENOMIC DNA]</scope>
    <source>
        <strain evidence="2 3">JCM 10874</strain>
    </source>
</reference>
<dbReference type="FunFam" id="3.40.50.720:FF:000702">
    <property type="entry name" value="NADH dehydrogenase (Ubiquinone)"/>
    <property type="match status" value="1"/>
</dbReference>
<organism evidence="2 3">
    <name type="scientific">Sphingobium cloacae</name>
    <dbReference type="NCBI Taxonomy" id="120107"/>
    <lineage>
        <taxon>Bacteria</taxon>
        <taxon>Pseudomonadati</taxon>
        <taxon>Pseudomonadota</taxon>
        <taxon>Alphaproteobacteria</taxon>
        <taxon>Sphingomonadales</taxon>
        <taxon>Sphingomonadaceae</taxon>
        <taxon>Sphingobium</taxon>
    </lineage>
</organism>
<keyword evidence="3" id="KW-1185">Reference proteome</keyword>
<dbReference type="PANTHER" id="PTHR12126:SF11">
    <property type="entry name" value="NADH DEHYDROGENASE [UBIQUINONE] 1 ALPHA SUBCOMPLEX SUBUNIT 9, MITOCHONDRIAL"/>
    <property type="match status" value="1"/>
</dbReference>
<evidence type="ECO:0000313" key="3">
    <source>
        <dbReference type="Proteomes" id="UP000218272"/>
    </source>
</evidence>
<dbReference type="InterPro" id="IPR051207">
    <property type="entry name" value="ComplexI_NDUFA9_subunit"/>
</dbReference>
<dbReference type="Proteomes" id="UP000218272">
    <property type="component" value="Chromosome SCLO_1"/>
</dbReference>
<dbReference type="EMBL" id="AP017655">
    <property type="protein sequence ID" value="BAV64948.1"/>
    <property type="molecule type" value="Genomic_DNA"/>
</dbReference>
<sequence length="325" mass="33712">MSNLPPLQTDMGRVMKDSLVTLFGGGGFLGRQVAQALLERGARVRVAQRDLAGAMRVKPLGGLGQTQFVAADIRKPKSVALAVAGSDIVVNLVGILKGDFDAVHRQGAENVAKAAAEAGVKALVHVSAIGADAHSPSAYGRSKAAGEAAVKAAFPNATILRPSIVFGPEDQFLNRFADLIRMAPVVPVIGAETKFQPVFVTDVANAIAHAAAEPGVHGGKTYELGGPQVLSMMELNAWIARAIGRERNLVAVPAPVASLIAAFGFLPGAPITKDQYAMLQKDNVVAPGAEGLAALGVAPTPMAAVAEGWLVRYRRHGRFAGRAKA</sequence>
<dbReference type="InterPro" id="IPR001509">
    <property type="entry name" value="Epimerase_deHydtase"/>
</dbReference>
<dbReference type="CDD" id="cd05271">
    <property type="entry name" value="NDUFA9_like_SDR_a"/>
    <property type="match status" value="1"/>
</dbReference>
<dbReference type="GO" id="GO:0044877">
    <property type="term" value="F:protein-containing complex binding"/>
    <property type="evidence" value="ECO:0007669"/>
    <property type="project" value="TreeGrafter"/>
</dbReference>
<evidence type="ECO:0000259" key="1">
    <source>
        <dbReference type="Pfam" id="PF01370"/>
    </source>
</evidence>
<accession>A0A1E1F343</accession>
<name>A0A1E1F343_9SPHN</name>
<dbReference type="PANTHER" id="PTHR12126">
    <property type="entry name" value="NADH-UBIQUINONE OXIDOREDUCTASE 39 KDA SUBUNIT-RELATED"/>
    <property type="match status" value="1"/>
</dbReference>
<dbReference type="AlphaFoldDB" id="A0A1E1F343"/>
<dbReference type="InterPro" id="IPR036291">
    <property type="entry name" value="NAD(P)-bd_dom_sf"/>
</dbReference>
<dbReference type="Pfam" id="PF01370">
    <property type="entry name" value="Epimerase"/>
    <property type="match status" value="1"/>
</dbReference>
<feature type="domain" description="NAD-dependent epimerase/dehydratase" evidence="1">
    <location>
        <begin position="21"/>
        <end position="225"/>
    </location>
</feature>
<dbReference type="SUPFAM" id="SSF51735">
    <property type="entry name" value="NAD(P)-binding Rossmann-fold domains"/>
    <property type="match status" value="1"/>
</dbReference>
<evidence type="ECO:0000313" key="2">
    <source>
        <dbReference type="EMBL" id="BAV64948.1"/>
    </source>
</evidence>
<dbReference type="KEGG" id="sclo:SCLO_1019080"/>
<gene>
    <name evidence="2" type="ORF">SCLO_1019080</name>
</gene>